<keyword evidence="3" id="KW-1185">Reference proteome</keyword>
<comment type="similarity">
    <text evidence="1">Belongs to the bacterial solute-binding protein 3 family.</text>
</comment>
<dbReference type="PANTHER" id="PTHR35936">
    <property type="entry name" value="MEMBRANE-BOUND LYTIC MUREIN TRANSGLYCOSYLASE F"/>
    <property type="match status" value="1"/>
</dbReference>
<evidence type="ECO:0000313" key="2">
    <source>
        <dbReference type="EMBL" id="GAW96614.1"/>
    </source>
</evidence>
<dbReference type="SUPFAM" id="SSF53850">
    <property type="entry name" value="Periplasmic binding protein-like II"/>
    <property type="match status" value="1"/>
</dbReference>
<accession>A0ABQ0MWH8</accession>
<organism evidence="2 3">
    <name type="scientific">Colwellia marinimaniae</name>
    <dbReference type="NCBI Taxonomy" id="1513592"/>
    <lineage>
        <taxon>Bacteria</taxon>
        <taxon>Pseudomonadati</taxon>
        <taxon>Pseudomonadota</taxon>
        <taxon>Gammaproteobacteria</taxon>
        <taxon>Alteromonadales</taxon>
        <taxon>Colwelliaceae</taxon>
        <taxon>Colwellia</taxon>
    </lineage>
</organism>
<comment type="caution">
    <text evidence="2">The sequence shown here is derived from an EMBL/GenBank/DDBJ whole genome shotgun (WGS) entry which is preliminary data.</text>
</comment>
<dbReference type="EMBL" id="BDQM01000016">
    <property type="protein sequence ID" value="GAW96614.1"/>
    <property type="molecule type" value="Genomic_DNA"/>
</dbReference>
<proteinExistence type="inferred from homology"/>
<protein>
    <recommendedName>
        <fullName evidence="4">Solute-binding protein family 3/N-terminal domain-containing protein</fullName>
    </recommendedName>
</protein>
<reference evidence="2 3" key="1">
    <citation type="submission" date="2017-06" db="EMBL/GenBank/DDBJ databases">
        <title>Whole Genome Sequences of Colwellia marinimaniae MTCD1.</title>
        <authorList>
            <person name="Kusumoto H."/>
            <person name="Inoue M."/>
            <person name="Tanikawa K."/>
            <person name="Maeji H."/>
            <person name="Cameron J.H."/>
            <person name="Bartlett D.H."/>
        </authorList>
    </citation>
    <scope>NUCLEOTIDE SEQUENCE [LARGE SCALE GENOMIC DNA]</scope>
    <source>
        <strain evidence="2 3">MTCD1</strain>
    </source>
</reference>
<evidence type="ECO:0008006" key="4">
    <source>
        <dbReference type="Google" id="ProtNLM"/>
    </source>
</evidence>
<evidence type="ECO:0000313" key="3">
    <source>
        <dbReference type="Proteomes" id="UP000197068"/>
    </source>
</evidence>
<evidence type="ECO:0000256" key="1">
    <source>
        <dbReference type="ARBA" id="ARBA00010333"/>
    </source>
</evidence>
<dbReference type="Gene3D" id="3.40.190.10">
    <property type="entry name" value="Periplasmic binding protein-like II"/>
    <property type="match status" value="2"/>
</dbReference>
<gene>
    <name evidence="2" type="ORF">MTCD1_02233</name>
</gene>
<dbReference type="Proteomes" id="UP000197068">
    <property type="component" value="Unassembled WGS sequence"/>
</dbReference>
<dbReference type="PANTHER" id="PTHR35936:SF25">
    <property type="entry name" value="ABC TRANSPORTER SUBSTRATE-BINDING PROTEIN"/>
    <property type="match status" value="1"/>
</dbReference>
<name>A0ABQ0MWH8_9GAMM</name>
<dbReference type="RefSeq" id="WP_057183065.1">
    <property type="nucleotide sequence ID" value="NZ_BDQM01000016.1"/>
</dbReference>
<sequence>MNKFAIIFIIVVIFTVAIKPKHLIAASGQDNASQGQVTLTLAADNWCPFNCQPNSEYPGYMIEIAQQVFAEHNININYQIIPWSRALQLCRAGIISAVVGGYISDAPDFIYPLNEQGLVAFSFFSLKQGHWRYQGPASLDNQLLAVANGYAYTESLDNYIKLHQADATRIYTAYGNKPLIENITLLEQGLIDVLVETEAVFWYTSKQSNRQEKFNMAGLLAPAKPAYIAFSPAIEASTEYADILSKGIVRLRTNGELARILAKYGLSDWQESH</sequence>